<dbReference type="Proteomes" id="UP000017648">
    <property type="component" value="Segment"/>
</dbReference>
<organismHost>
    <name type="scientific">Bacillus subtilis</name>
    <dbReference type="NCBI Taxonomy" id="1423"/>
</organismHost>
<dbReference type="GeneID" id="17960160"/>
<keyword evidence="2" id="KW-1185">Reference proteome</keyword>
<sequence>MALTEAEQKRAYTTLIALSDSVKSLQMSVSVDELDDLRSIAECINRLEETLRPNNYPYSHKLRVNFKPKQKNLSWFDTILLGLAEGFEQEAREKAEKKRRRKERMNKFLRRK</sequence>
<organism evidence="1 2">
    <name type="scientific">Bacillus phage Grass</name>
    <dbReference type="NCBI Taxonomy" id="1406785"/>
    <lineage>
        <taxon>Viruses</taxon>
        <taxon>Duplodnaviria</taxon>
        <taxon>Heunggongvirae</taxon>
        <taxon>Uroviricota</taxon>
        <taxon>Caudoviricetes</taxon>
        <taxon>Herelleviridae</taxon>
        <taxon>Bastillevirinae</taxon>
        <taxon>Nitunavirus</taxon>
        <taxon>Nitunavirus grass</taxon>
    </lineage>
</organism>
<name>U5PUT5_BPGRA</name>
<dbReference type="KEGG" id="vg:17960160"/>
<evidence type="ECO:0000313" key="1">
    <source>
        <dbReference type="EMBL" id="AGY47501.1"/>
    </source>
</evidence>
<dbReference type="RefSeq" id="YP_008771602.1">
    <property type="nucleotide sequence ID" value="NC_022771.1"/>
</dbReference>
<evidence type="ECO:0000313" key="2">
    <source>
        <dbReference type="Proteomes" id="UP000017648"/>
    </source>
</evidence>
<protein>
    <submittedName>
        <fullName evidence="1">Uncharacterized protein</fullName>
    </submittedName>
</protein>
<gene>
    <name evidence="1" type="ORF">Grass_236</name>
</gene>
<accession>U5PUT5</accession>
<proteinExistence type="predicted"/>
<dbReference type="EMBL" id="KF669652">
    <property type="protein sequence ID" value="AGY47501.1"/>
    <property type="molecule type" value="Genomic_DNA"/>
</dbReference>
<reference evidence="1 2" key="1">
    <citation type="journal article" date="2013" name="Genome Announc.">
        <title>Complete Genome of Bacillus subtilis Myophage Grass.</title>
        <authorList>
            <person name="Miller S.Y."/>
            <person name="Colquhoun J.M."/>
            <person name="Perl A.L."/>
            <person name="Chamakura K.R."/>
            <person name="Kuty Everett G.F."/>
        </authorList>
    </citation>
    <scope>NUCLEOTIDE SEQUENCE [LARGE SCALE GENOMIC DNA]</scope>
</reference>